<protein>
    <recommendedName>
        <fullName evidence="3">Preprotein translocase subunit SecD</fullName>
    </recommendedName>
</protein>
<reference evidence="1 2" key="1">
    <citation type="submission" date="2013-08" db="EMBL/GenBank/DDBJ databases">
        <title>draft genome of Halomonas huanghegensis, strain BJGMM-B45T.</title>
        <authorList>
            <person name="Miao C."/>
            <person name="Wan Y."/>
            <person name="Jin W."/>
        </authorList>
    </citation>
    <scope>NUCLEOTIDE SEQUENCE [LARGE SCALE GENOMIC DNA]</scope>
    <source>
        <strain evidence="1 2">BJGMM-B45</strain>
    </source>
</reference>
<dbReference type="Proteomes" id="UP000019113">
    <property type="component" value="Unassembled WGS sequence"/>
</dbReference>
<dbReference type="KEGG" id="hhu:AR456_03560"/>
<dbReference type="STRING" id="1178482.AR456_03560"/>
<dbReference type="PATRIC" id="fig|1178482.3.peg.3021"/>
<comment type="caution">
    <text evidence="1">The sequence shown here is derived from an EMBL/GenBank/DDBJ whole genome shotgun (WGS) entry which is preliminary data.</text>
</comment>
<evidence type="ECO:0000313" key="2">
    <source>
        <dbReference type="Proteomes" id="UP000019113"/>
    </source>
</evidence>
<evidence type="ECO:0000313" key="1">
    <source>
        <dbReference type="EMBL" id="ERL49929.1"/>
    </source>
</evidence>
<organism evidence="1 2">
    <name type="scientific">Halomonas huangheensis</name>
    <dbReference type="NCBI Taxonomy" id="1178482"/>
    <lineage>
        <taxon>Bacteria</taxon>
        <taxon>Pseudomonadati</taxon>
        <taxon>Pseudomonadota</taxon>
        <taxon>Gammaproteobacteria</taxon>
        <taxon>Oceanospirillales</taxon>
        <taxon>Halomonadaceae</taxon>
        <taxon>Halomonas</taxon>
    </lineage>
</organism>
<accession>W1N368</accession>
<sequence>MRAEDILADDQQQVERRGVTIRKGSVGAFLANARILSDASTDAEKHARAERDILGLLPALQALGLFEVFAIRDATLARLVENALSPLDHTATCKDKR</sequence>
<dbReference type="EMBL" id="AVBC01000039">
    <property type="protein sequence ID" value="ERL49929.1"/>
    <property type="molecule type" value="Genomic_DNA"/>
</dbReference>
<dbReference type="AlphaFoldDB" id="W1N368"/>
<name>W1N368_9GAMM</name>
<dbReference type="RefSeq" id="WP_021819977.1">
    <property type="nucleotide sequence ID" value="NZ_AVBC01000039.1"/>
</dbReference>
<dbReference type="OrthoDB" id="1453999at2"/>
<dbReference type="eggNOG" id="ENOG5033C79">
    <property type="taxonomic scope" value="Bacteria"/>
</dbReference>
<gene>
    <name evidence="1" type="ORF">BJB45_02050</name>
</gene>
<evidence type="ECO:0008006" key="3">
    <source>
        <dbReference type="Google" id="ProtNLM"/>
    </source>
</evidence>
<proteinExistence type="predicted"/>
<keyword evidence="2" id="KW-1185">Reference proteome</keyword>